<feature type="domain" description="CN hydrolase" evidence="2">
    <location>
        <begin position="1"/>
        <end position="254"/>
    </location>
</feature>
<evidence type="ECO:0000256" key="1">
    <source>
        <dbReference type="ARBA" id="ARBA00010613"/>
    </source>
</evidence>
<dbReference type="InterPro" id="IPR003010">
    <property type="entry name" value="C-N_Hydrolase"/>
</dbReference>
<evidence type="ECO:0000259" key="2">
    <source>
        <dbReference type="PROSITE" id="PS50263"/>
    </source>
</evidence>
<evidence type="ECO:0000313" key="3">
    <source>
        <dbReference type="EMBL" id="MCP1387604.1"/>
    </source>
</evidence>
<dbReference type="Proteomes" id="UP001204000">
    <property type="component" value="Unassembled WGS sequence"/>
</dbReference>
<dbReference type="EMBL" id="JAMFTQ010000004">
    <property type="protein sequence ID" value="MCP1387604.1"/>
    <property type="molecule type" value="Genomic_DNA"/>
</dbReference>
<dbReference type="SUPFAM" id="SSF56317">
    <property type="entry name" value="Carbon-nitrogen hydrolase"/>
    <property type="match status" value="1"/>
</dbReference>
<organism evidence="3 4">
    <name type="scientific">Corynebacterium stercoris</name>
    <dbReference type="NCBI Taxonomy" id="2943490"/>
    <lineage>
        <taxon>Bacteria</taxon>
        <taxon>Bacillati</taxon>
        <taxon>Actinomycetota</taxon>
        <taxon>Actinomycetes</taxon>
        <taxon>Mycobacteriales</taxon>
        <taxon>Corynebacteriaceae</taxon>
        <taxon>Corynebacterium</taxon>
    </lineage>
</organism>
<comment type="caution">
    <text evidence="3">The sequence shown here is derived from an EMBL/GenBank/DDBJ whole genome shotgun (WGS) entry which is preliminary data.</text>
</comment>
<name>A0ABT1G0P7_9CORY</name>
<gene>
    <name evidence="3" type="ORF">M5J20_05305</name>
</gene>
<comment type="similarity">
    <text evidence="1">Belongs to the carbon-nitrogen hydrolase superfamily. NIT1/NIT2 family.</text>
</comment>
<keyword evidence="4" id="KW-1185">Reference proteome</keyword>
<evidence type="ECO:0000313" key="4">
    <source>
        <dbReference type="Proteomes" id="UP001204000"/>
    </source>
</evidence>
<dbReference type="CDD" id="cd07581">
    <property type="entry name" value="nitrilase_3"/>
    <property type="match status" value="1"/>
</dbReference>
<dbReference type="InterPro" id="IPR036526">
    <property type="entry name" value="C-N_Hydrolase_sf"/>
</dbReference>
<dbReference type="GO" id="GO:0016787">
    <property type="term" value="F:hydrolase activity"/>
    <property type="evidence" value="ECO:0007669"/>
    <property type="project" value="UniProtKB-KW"/>
</dbReference>
<dbReference type="Pfam" id="PF00795">
    <property type="entry name" value="CN_hydrolase"/>
    <property type="match status" value="1"/>
</dbReference>
<sequence length="276" mass="29375">MKLALLQTVTGGDVRENIALLTPLIRDAAAAGATLIVLPEAASQAFDQGRLDTQAEELDGQFATAMRKLADELSVTIVAGMFRPGDTNKVDGKELNRVRNTALITGGGVHKGYDKIHAYDAFDYRESDTVQTGNELVTFVHEGAVVGVAICFDIRFPEQFKALANRGAEVILVPTSWADGPGKLDQWRALTVARALDTGAFIVAPGQARPDWETKAGEDSGPTGIGHSAVVNPQGVRLAEAGYAPETLIVDIDLAEVAQARKALPLLTITNATEMR</sequence>
<accession>A0ABT1G0P7</accession>
<reference evidence="3" key="1">
    <citation type="submission" date="2022-05" db="EMBL/GenBank/DDBJ databases">
        <title>Corynebacterium sp. TA-R-1 sp. nov., isolated from human feces.</title>
        <authorList>
            <person name="Shamsuzzaman M."/>
            <person name="Dahal R.H."/>
        </authorList>
    </citation>
    <scope>NUCLEOTIDE SEQUENCE</scope>
    <source>
        <strain evidence="3">TA-R-1</strain>
    </source>
</reference>
<proteinExistence type="inferred from homology"/>
<keyword evidence="3" id="KW-0378">Hydrolase</keyword>
<dbReference type="RefSeq" id="WP_253577232.1">
    <property type="nucleotide sequence ID" value="NZ_JAMFTQ010000004.1"/>
</dbReference>
<dbReference type="PANTHER" id="PTHR23088">
    <property type="entry name" value="NITRILASE-RELATED"/>
    <property type="match status" value="1"/>
</dbReference>
<protein>
    <submittedName>
        <fullName evidence="3">Carbon-nitrogen hydrolase family protein</fullName>
    </submittedName>
</protein>
<dbReference type="Gene3D" id="3.60.110.10">
    <property type="entry name" value="Carbon-nitrogen hydrolase"/>
    <property type="match status" value="1"/>
</dbReference>
<dbReference type="PROSITE" id="PS50263">
    <property type="entry name" value="CN_HYDROLASE"/>
    <property type="match status" value="1"/>
</dbReference>
<dbReference type="PANTHER" id="PTHR23088:SF27">
    <property type="entry name" value="DEAMINATED GLUTATHIONE AMIDASE"/>
    <property type="match status" value="1"/>
</dbReference>